<dbReference type="Proteomes" id="UP001232001">
    <property type="component" value="Chromosome"/>
</dbReference>
<dbReference type="SUPFAM" id="SSF49899">
    <property type="entry name" value="Concanavalin A-like lectins/glucanases"/>
    <property type="match status" value="1"/>
</dbReference>
<proteinExistence type="inferred from homology"/>
<evidence type="ECO:0000313" key="5">
    <source>
        <dbReference type="EMBL" id="WGH74502.1"/>
    </source>
</evidence>
<dbReference type="CDD" id="cd08023">
    <property type="entry name" value="GH16_laminarinase_like"/>
    <property type="match status" value="1"/>
</dbReference>
<dbReference type="NCBIfam" id="TIGR04183">
    <property type="entry name" value="Por_Secre_tail"/>
    <property type="match status" value="1"/>
</dbReference>
<protein>
    <submittedName>
        <fullName evidence="5">Family 16 glycosylhydrolase</fullName>
    </submittedName>
</protein>
<keyword evidence="6" id="KW-1185">Reference proteome</keyword>
<comment type="similarity">
    <text evidence="1">Belongs to the glycosyl hydrolase 16 family.</text>
</comment>
<evidence type="ECO:0000259" key="4">
    <source>
        <dbReference type="PROSITE" id="PS51762"/>
    </source>
</evidence>
<dbReference type="Gene3D" id="2.60.120.200">
    <property type="match status" value="1"/>
</dbReference>
<dbReference type="PANTHER" id="PTHR10963:SF55">
    <property type="entry name" value="GLYCOSIDE HYDROLASE FAMILY 16 PROTEIN"/>
    <property type="match status" value="1"/>
</dbReference>
<feature type="domain" description="GH16" evidence="4">
    <location>
        <begin position="32"/>
        <end position="271"/>
    </location>
</feature>
<dbReference type="InterPro" id="IPR013320">
    <property type="entry name" value="ConA-like_dom_sf"/>
</dbReference>
<evidence type="ECO:0000313" key="6">
    <source>
        <dbReference type="Proteomes" id="UP001232001"/>
    </source>
</evidence>
<dbReference type="PROSITE" id="PS51762">
    <property type="entry name" value="GH16_2"/>
    <property type="match status" value="1"/>
</dbReference>
<dbReference type="Pfam" id="PF19408">
    <property type="entry name" value="PKD_6"/>
    <property type="match status" value="1"/>
</dbReference>
<reference evidence="5 6" key="1">
    <citation type="submission" date="2023-04" db="EMBL/GenBank/DDBJ databases">
        <title>Tenacibaculum tangerinum sp. nov., isolated from sea tidal flat of South Korea.</title>
        <authorList>
            <person name="Lee S.H."/>
            <person name="Kim J.-J."/>
        </authorList>
    </citation>
    <scope>NUCLEOTIDE SEQUENCE [LARGE SCALE GENOMIC DNA]</scope>
    <source>
        <strain evidence="5 6">GRR-S3-23</strain>
    </source>
</reference>
<dbReference type="PANTHER" id="PTHR10963">
    <property type="entry name" value="GLYCOSYL HYDROLASE-RELATED"/>
    <property type="match status" value="1"/>
</dbReference>
<evidence type="ECO:0000256" key="3">
    <source>
        <dbReference type="SAM" id="SignalP"/>
    </source>
</evidence>
<dbReference type="InterPro" id="IPR000757">
    <property type="entry name" value="Beta-glucanase-like"/>
</dbReference>
<dbReference type="InterPro" id="IPR026444">
    <property type="entry name" value="Secre_tail"/>
</dbReference>
<organism evidence="5 6">
    <name type="scientific">Tenacibaculum tangerinum</name>
    <dbReference type="NCBI Taxonomy" id="3038772"/>
    <lineage>
        <taxon>Bacteria</taxon>
        <taxon>Pseudomonadati</taxon>
        <taxon>Bacteroidota</taxon>
        <taxon>Flavobacteriia</taxon>
        <taxon>Flavobacteriales</taxon>
        <taxon>Flavobacteriaceae</taxon>
        <taxon>Tenacibaculum</taxon>
    </lineage>
</organism>
<dbReference type="Pfam" id="PF18962">
    <property type="entry name" value="Por_Secre_tail"/>
    <property type="match status" value="1"/>
</dbReference>
<dbReference type="InterPro" id="IPR013783">
    <property type="entry name" value="Ig-like_fold"/>
</dbReference>
<dbReference type="Gene3D" id="2.60.40.10">
    <property type="entry name" value="Immunoglobulins"/>
    <property type="match status" value="1"/>
</dbReference>
<dbReference type="RefSeq" id="WP_279650383.1">
    <property type="nucleotide sequence ID" value="NZ_CP122539.1"/>
</dbReference>
<dbReference type="Pfam" id="PF00722">
    <property type="entry name" value="Glyco_hydro_16"/>
    <property type="match status" value="1"/>
</dbReference>
<keyword evidence="2 3" id="KW-0732">Signal</keyword>
<dbReference type="InterPro" id="IPR045829">
    <property type="entry name" value="PKD_6"/>
</dbReference>
<dbReference type="EMBL" id="CP122539">
    <property type="protein sequence ID" value="WGH74502.1"/>
    <property type="molecule type" value="Genomic_DNA"/>
</dbReference>
<name>A0ABY8KZ46_9FLAO</name>
<evidence type="ECO:0000256" key="2">
    <source>
        <dbReference type="ARBA" id="ARBA00022729"/>
    </source>
</evidence>
<feature type="chain" id="PRO_5046526878" evidence="3">
    <location>
        <begin position="28"/>
        <end position="822"/>
    </location>
</feature>
<evidence type="ECO:0000256" key="1">
    <source>
        <dbReference type="ARBA" id="ARBA00006865"/>
    </source>
</evidence>
<accession>A0ABY8KZ46</accession>
<gene>
    <name evidence="5" type="ORF">P8625_10375</name>
</gene>
<sequence length="822" mass="89606">MNTYFYIKRTALLFLLGFVWNTTLTQAQCPTIIWQDEFNSTQLDASKWNVQLGDGCAEGICGWGNGELQSYNEANITVSDGTLKITSKVERTRGSRYTSGRINTKGKASFAYGRIEASIKLPVGDGLWPAFWMLPTDEVYGSWPQSGEVDIMEFTASRQKEVYGYIHYGDLYPNNQSQGSIFDLKQGVFPDQFHEFAIEWEPGEIRWYVDGILYSTKKPEDLAPYQWPFDQDFYLLLNVAVGGNLGGNVNDSMLPATMEVDYVRVYDGVKTHITGNDVVSNQASQITYTLNNLSPGTSVNWTVPTGATVVSGQGSASVVIDFGSESGVVSASFNNGCEPTSLGIFVEVEPPYVKDFSFENFDTPAAVSFTSATGNLLETNNPSQNGINTSSLSGKYTRNSTEQYDLITYDITNVITGTPYLNKEKKFYVDVYTQAPVGTEIIIQLETNDAIATNYPVGRHSRYVAQITQQNAWQRLEFSLLDTPDPGADGSALTKMIILLNPNSFTSDVYYYDNLDSYNADTGTTVNQAPTVSMTSPNDGASFSSGSTIDLTANANDIDGSIAEVSFFDNDVLIGSDTTAPYSISWNISQGTHTITAKATDNENLTTTSTPITITGTTTGTATTFYVASIVTGEASAQKGQKIGTATVNLKDDLGGVVSNATVSGQFSGTFNEQVQATTDGNGNAYFQTSQTAKGTLTVQFCVSDAQYTGLTFSPLNDGTICSLSARTGSNTDDLEEVLLNQATESVPYPNPMATSFTYQLPENNRAIFSFEIVSLSGKIITSWKNVTSTKEYNVSYLKKGIYILNVYTDSGLFKQYKMVKK</sequence>
<feature type="signal peptide" evidence="3">
    <location>
        <begin position="1"/>
        <end position="27"/>
    </location>
</feature>
<dbReference type="InterPro" id="IPR050546">
    <property type="entry name" value="Glycosyl_Hydrlase_16"/>
</dbReference>
<dbReference type="Pfam" id="PF17957">
    <property type="entry name" value="Big_7"/>
    <property type="match status" value="1"/>
</dbReference>